<reference evidence="2 3" key="1">
    <citation type="submission" date="2024-01" db="EMBL/GenBank/DDBJ databases">
        <title>Genome assemblies of Stephania.</title>
        <authorList>
            <person name="Yang L."/>
        </authorList>
    </citation>
    <scope>NUCLEOTIDE SEQUENCE [LARGE SCALE GENOMIC DNA]</scope>
    <source>
        <strain evidence="2">QJT</strain>
        <tissue evidence="2">Leaf</tissue>
    </source>
</reference>
<name>A0AAP0HJE6_9MAGN</name>
<dbReference type="AlphaFoldDB" id="A0AAP0HJE6"/>
<evidence type="ECO:0000313" key="3">
    <source>
        <dbReference type="Proteomes" id="UP001417504"/>
    </source>
</evidence>
<feature type="compositionally biased region" description="Basic residues" evidence="1">
    <location>
        <begin position="32"/>
        <end position="41"/>
    </location>
</feature>
<dbReference type="EMBL" id="JBBNAE010000010">
    <property type="protein sequence ID" value="KAK9090733.1"/>
    <property type="molecule type" value="Genomic_DNA"/>
</dbReference>
<evidence type="ECO:0000313" key="2">
    <source>
        <dbReference type="EMBL" id="KAK9090733.1"/>
    </source>
</evidence>
<keyword evidence="3" id="KW-1185">Reference proteome</keyword>
<protein>
    <submittedName>
        <fullName evidence="2">Uncharacterized protein</fullName>
    </submittedName>
</protein>
<evidence type="ECO:0000256" key="1">
    <source>
        <dbReference type="SAM" id="MobiDB-lite"/>
    </source>
</evidence>
<feature type="region of interest" description="Disordered" evidence="1">
    <location>
        <begin position="1"/>
        <end position="57"/>
    </location>
</feature>
<organism evidence="2 3">
    <name type="scientific">Stephania japonica</name>
    <dbReference type="NCBI Taxonomy" id="461633"/>
    <lineage>
        <taxon>Eukaryota</taxon>
        <taxon>Viridiplantae</taxon>
        <taxon>Streptophyta</taxon>
        <taxon>Embryophyta</taxon>
        <taxon>Tracheophyta</taxon>
        <taxon>Spermatophyta</taxon>
        <taxon>Magnoliopsida</taxon>
        <taxon>Ranunculales</taxon>
        <taxon>Menispermaceae</taxon>
        <taxon>Menispermoideae</taxon>
        <taxon>Cissampelideae</taxon>
        <taxon>Stephania</taxon>
    </lineage>
</organism>
<dbReference type="Proteomes" id="UP001417504">
    <property type="component" value="Unassembled WGS sequence"/>
</dbReference>
<gene>
    <name evidence="2" type="ORF">Sjap_023910</name>
</gene>
<comment type="caution">
    <text evidence="2">The sequence shown here is derived from an EMBL/GenBank/DDBJ whole genome shotgun (WGS) entry which is preliminary data.</text>
</comment>
<sequence>MSEADSLSHVSQASSANRRAPRRLSAAPAPIHARHITKAKQRLSQPELPRHLPQPSPLSNCSIYLGMRAGAVSQIFGDSCELLSRPSSRHVSRSQPFTARQRLHSPPIMCCHVSAVPGLAPITF</sequence>
<feature type="compositionally biased region" description="Low complexity" evidence="1">
    <location>
        <begin position="13"/>
        <end position="30"/>
    </location>
</feature>
<accession>A0AAP0HJE6</accession>
<proteinExistence type="predicted"/>